<name>K6VK47_9MICO</name>
<feature type="region of interest" description="Disordered" evidence="2">
    <location>
        <begin position="296"/>
        <end position="372"/>
    </location>
</feature>
<dbReference type="PANTHER" id="PTHR47894">
    <property type="entry name" value="HTH-TYPE TRANSCRIPTIONAL REGULATOR GADX"/>
    <property type="match status" value="1"/>
</dbReference>
<dbReference type="Proteomes" id="UP000008366">
    <property type="component" value="Unassembled WGS sequence"/>
</dbReference>
<dbReference type="GO" id="GO:0003700">
    <property type="term" value="F:DNA-binding transcription factor activity"/>
    <property type="evidence" value="ECO:0007669"/>
    <property type="project" value="TreeGrafter"/>
</dbReference>
<gene>
    <name evidence="4" type="ORF">KILIM_043_00080</name>
</gene>
<keyword evidence="5" id="KW-1185">Reference proteome</keyword>
<evidence type="ECO:0000259" key="3">
    <source>
        <dbReference type="Pfam" id="PF12625"/>
    </source>
</evidence>
<reference evidence="4 5" key="1">
    <citation type="submission" date="2012-08" db="EMBL/GenBank/DDBJ databases">
        <title>Whole genome shotgun sequence of Kineosphaera limosa NBRC 100340.</title>
        <authorList>
            <person name="Yoshida I."/>
            <person name="Isaki S."/>
            <person name="Hosoyama A."/>
            <person name="Tsuchikane K."/>
            <person name="Katsumata H."/>
            <person name="Ando Y."/>
            <person name="Ohji S."/>
            <person name="Hamada M."/>
            <person name="Tamura T."/>
            <person name="Yamazoe A."/>
            <person name="Yamazaki S."/>
            <person name="Fujita N."/>
        </authorList>
    </citation>
    <scope>NUCLEOTIDE SEQUENCE [LARGE SCALE GENOMIC DNA]</scope>
    <source>
        <strain evidence="4 5">NBRC 100340</strain>
    </source>
</reference>
<evidence type="ECO:0000256" key="2">
    <source>
        <dbReference type="SAM" id="MobiDB-lite"/>
    </source>
</evidence>
<proteinExistence type="predicted"/>
<dbReference type="eggNOG" id="COG2207">
    <property type="taxonomic scope" value="Bacteria"/>
</dbReference>
<dbReference type="PANTHER" id="PTHR47894:SF4">
    <property type="entry name" value="HTH-TYPE TRANSCRIPTIONAL REGULATOR GADX"/>
    <property type="match status" value="1"/>
</dbReference>
<comment type="caution">
    <text evidence="4">The sequence shown here is derived from an EMBL/GenBank/DDBJ whole genome shotgun (WGS) entry which is preliminary data.</text>
</comment>
<dbReference type="OrthoDB" id="5241536at2"/>
<accession>K6VK47</accession>
<feature type="domain" description="HTH-type transcriptional regulator AraC-type N-terminal" evidence="3">
    <location>
        <begin position="31"/>
        <end position="211"/>
    </location>
</feature>
<evidence type="ECO:0000313" key="5">
    <source>
        <dbReference type="Proteomes" id="UP000008366"/>
    </source>
</evidence>
<evidence type="ECO:0000313" key="4">
    <source>
        <dbReference type="EMBL" id="GAB96603.1"/>
    </source>
</evidence>
<dbReference type="EMBL" id="BAHD01000043">
    <property type="protein sequence ID" value="GAB96603.1"/>
    <property type="molecule type" value="Genomic_DNA"/>
</dbReference>
<dbReference type="AlphaFoldDB" id="K6VK47"/>
<dbReference type="STRING" id="1184609.KILIM_043_00080"/>
<dbReference type="InterPro" id="IPR032687">
    <property type="entry name" value="AraC-type_N"/>
</dbReference>
<feature type="compositionally biased region" description="Low complexity" evidence="2">
    <location>
        <begin position="296"/>
        <end position="330"/>
    </location>
</feature>
<sequence>MTPLVSPGEPSLTTIPIGALGALPQVLAGLGTEPWALLRPFGIGPRSFDEPLMALPAATHGAILQAAVEASGCDHIGLLLGRNATLGNTGPLRFVMLNAPTVRAAIEALMAFGPIWYPAIALTMHQEAEYARFSVAIRRACAGDDQILTGYLAANVRILQIVLGQTWHPVSVRVAHRTPASVAPFRSFFGCPVYFDQGVNEVWFPRELLGQTRRALTADVELDTFLRTQLAELRSKDDFVGQVRETIRSLLPRGECTAERAAALFHLHRQTLHRHLARRGAARRSSSWWSRCAASWPSSCSPRRNCPSPRPPACSATAARAASRGRFAAGSERRRSVGGSTRGSAPPPTLRETPREKRLGLASPLRRRLRRR</sequence>
<dbReference type="GO" id="GO:0000976">
    <property type="term" value="F:transcription cis-regulatory region binding"/>
    <property type="evidence" value="ECO:0007669"/>
    <property type="project" value="TreeGrafter"/>
</dbReference>
<keyword evidence="1" id="KW-0238">DNA-binding</keyword>
<organism evidence="4 5">
    <name type="scientific">Kineosphaera limosa NBRC 100340</name>
    <dbReference type="NCBI Taxonomy" id="1184609"/>
    <lineage>
        <taxon>Bacteria</taxon>
        <taxon>Bacillati</taxon>
        <taxon>Actinomycetota</taxon>
        <taxon>Actinomycetes</taxon>
        <taxon>Micrococcales</taxon>
        <taxon>Dermatophilaceae</taxon>
        <taxon>Kineosphaera</taxon>
    </lineage>
</organism>
<dbReference type="GO" id="GO:0005829">
    <property type="term" value="C:cytosol"/>
    <property type="evidence" value="ECO:0007669"/>
    <property type="project" value="TreeGrafter"/>
</dbReference>
<evidence type="ECO:0000256" key="1">
    <source>
        <dbReference type="ARBA" id="ARBA00023125"/>
    </source>
</evidence>
<dbReference type="Pfam" id="PF12625">
    <property type="entry name" value="Arabinose_bd"/>
    <property type="match status" value="1"/>
</dbReference>
<protein>
    <submittedName>
        <fullName evidence="4">Putative AraC family transcriptional regulator</fullName>
    </submittedName>
</protein>